<evidence type="ECO:0000313" key="1">
    <source>
        <dbReference type="EMBL" id="KAJ8962724.1"/>
    </source>
</evidence>
<sequence length="121" mass="14069">MESWFLLMTPKQSANPCIERARTRQGKKVRMSKSKFKAMMMKSFLTFEALFPFTGSLRVRRDLDHVFFGCEKYKDASSKLVENVLNCNIAAPFNLLHLLTTDSRKVYSCIMNFITETEIKL</sequence>
<dbReference type="Proteomes" id="UP001162162">
    <property type="component" value="Unassembled WGS sequence"/>
</dbReference>
<reference evidence="1" key="1">
    <citation type="journal article" date="2023" name="Insect Mol. Biol.">
        <title>Genome sequencing provides insights into the evolution of gene families encoding plant cell wall-degrading enzymes in longhorned beetles.</title>
        <authorList>
            <person name="Shin N.R."/>
            <person name="Okamura Y."/>
            <person name="Kirsch R."/>
            <person name="Pauchet Y."/>
        </authorList>
    </citation>
    <scope>NUCLEOTIDE SEQUENCE</scope>
    <source>
        <strain evidence="1">AMC_N1</strain>
    </source>
</reference>
<protein>
    <submittedName>
        <fullName evidence="1">Uncharacterized protein</fullName>
    </submittedName>
</protein>
<organism evidence="1 2">
    <name type="scientific">Aromia moschata</name>
    <dbReference type="NCBI Taxonomy" id="1265417"/>
    <lineage>
        <taxon>Eukaryota</taxon>
        <taxon>Metazoa</taxon>
        <taxon>Ecdysozoa</taxon>
        <taxon>Arthropoda</taxon>
        <taxon>Hexapoda</taxon>
        <taxon>Insecta</taxon>
        <taxon>Pterygota</taxon>
        <taxon>Neoptera</taxon>
        <taxon>Endopterygota</taxon>
        <taxon>Coleoptera</taxon>
        <taxon>Polyphaga</taxon>
        <taxon>Cucujiformia</taxon>
        <taxon>Chrysomeloidea</taxon>
        <taxon>Cerambycidae</taxon>
        <taxon>Cerambycinae</taxon>
        <taxon>Callichromatini</taxon>
        <taxon>Aromia</taxon>
    </lineage>
</organism>
<gene>
    <name evidence="1" type="ORF">NQ318_001122</name>
</gene>
<proteinExistence type="predicted"/>
<accession>A0AAV8ZEN7</accession>
<name>A0AAV8ZEN7_9CUCU</name>
<dbReference type="EMBL" id="JAPWTK010000002">
    <property type="protein sequence ID" value="KAJ8962724.1"/>
    <property type="molecule type" value="Genomic_DNA"/>
</dbReference>
<comment type="caution">
    <text evidence="1">The sequence shown here is derived from an EMBL/GenBank/DDBJ whole genome shotgun (WGS) entry which is preliminary data.</text>
</comment>
<dbReference type="AlphaFoldDB" id="A0AAV8ZEN7"/>
<keyword evidence="2" id="KW-1185">Reference proteome</keyword>
<evidence type="ECO:0000313" key="2">
    <source>
        <dbReference type="Proteomes" id="UP001162162"/>
    </source>
</evidence>